<evidence type="ECO:0000256" key="1">
    <source>
        <dbReference type="ARBA" id="ARBA00005702"/>
    </source>
</evidence>
<dbReference type="PANTHER" id="PTHR19307">
    <property type="entry name" value="TUMOR PROTEIN D52"/>
    <property type="match status" value="1"/>
</dbReference>
<dbReference type="CTD" id="89882"/>
<keyword evidence="2" id="KW-0175">Coiled coil</keyword>
<sequence length="217" mass="23959">MYPSHSEYTDQESDLEGLNCDSSGQDFYSLYQELDLDCINEDLFSHSKPDTMTDAPAGICESHMTSNLQDLLEKQQKKLKSKLTEWEAEILTLCHKLAVKERHSGELKRKLGLPALMGLRQDLSKSCHDVQVSNAYRKQKTSAALSTVGSTICRKLGDMKKSATFKSLEDLMGTIESRVPGSRQPGSDCLLSPGESGYNPHRAPGGENIPLQVPAPE</sequence>
<gene>
    <name evidence="5" type="primary">TPD52L3</name>
</gene>
<evidence type="ECO:0000313" key="4">
    <source>
        <dbReference type="Proteomes" id="UP000694850"/>
    </source>
</evidence>
<dbReference type="RefSeq" id="XP_007944526.1">
    <property type="nucleotide sequence ID" value="XM_007946335.1"/>
</dbReference>
<reference evidence="5" key="1">
    <citation type="submission" date="2025-08" db="UniProtKB">
        <authorList>
            <consortium name="RefSeq"/>
        </authorList>
    </citation>
    <scope>IDENTIFICATION</scope>
</reference>
<keyword evidence="4" id="KW-1185">Reference proteome</keyword>
<evidence type="ECO:0000256" key="3">
    <source>
        <dbReference type="SAM" id="MobiDB-lite"/>
    </source>
</evidence>
<evidence type="ECO:0000313" key="5">
    <source>
        <dbReference type="RefSeq" id="XP_007944526.1"/>
    </source>
</evidence>
<comment type="similarity">
    <text evidence="1">Belongs to the TPD52 family.</text>
</comment>
<dbReference type="OrthoDB" id="10000687at2759"/>
<protein>
    <submittedName>
        <fullName evidence="5">Tumor protein D55</fullName>
    </submittedName>
</protein>
<dbReference type="AlphaFoldDB" id="A0A8B7AEX5"/>
<dbReference type="InterPro" id="IPR007327">
    <property type="entry name" value="TPD52"/>
</dbReference>
<dbReference type="GeneID" id="103201609"/>
<dbReference type="GO" id="GO:0005737">
    <property type="term" value="C:cytoplasm"/>
    <property type="evidence" value="ECO:0007669"/>
    <property type="project" value="TreeGrafter"/>
</dbReference>
<organism evidence="4 5">
    <name type="scientific">Orycteropus afer afer</name>
    <dbReference type="NCBI Taxonomy" id="1230840"/>
    <lineage>
        <taxon>Eukaryota</taxon>
        <taxon>Metazoa</taxon>
        <taxon>Chordata</taxon>
        <taxon>Craniata</taxon>
        <taxon>Vertebrata</taxon>
        <taxon>Euteleostomi</taxon>
        <taxon>Mammalia</taxon>
        <taxon>Eutheria</taxon>
        <taxon>Afrotheria</taxon>
        <taxon>Tubulidentata</taxon>
        <taxon>Orycteropodidae</taxon>
        <taxon>Orycteropus</taxon>
    </lineage>
</organism>
<dbReference type="Proteomes" id="UP000694850">
    <property type="component" value="Unplaced"/>
</dbReference>
<name>A0A8B7AEX5_ORYAF</name>
<feature type="region of interest" description="Disordered" evidence="3">
    <location>
        <begin position="176"/>
        <end position="217"/>
    </location>
</feature>
<evidence type="ECO:0000256" key="2">
    <source>
        <dbReference type="ARBA" id="ARBA00023054"/>
    </source>
</evidence>
<dbReference type="PANTHER" id="PTHR19307:SF5">
    <property type="entry name" value="TUMOR PROTEIN D55"/>
    <property type="match status" value="1"/>
</dbReference>
<dbReference type="Pfam" id="PF04201">
    <property type="entry name" value="TPD52"/>
    <property type="match status" value="1"/>
</dbReference>
<proteinExistence type="inferred from homology"/>
<accession>A0A8B7AEX5</accession>